<name>A0A2L0EHD2_SORCE</name>
<organism evidence="1 2">
    <name type="scientific">Sorangium cellulosum</name>
    <name type="common">Polyangium cellulosum</name>
    <dbReference type="NCBI Taxonomy" id="56"/>
    <lineage>
        <taxon>Bacteria</taxon>
        <taxon>Pseudomonadati</taxon>
        <taxon>Myxococcota</taxon>
        <taxon>Polyangia</taxon>
        <taxon>Polyangiales</taxon>
        <taxon>Polyangiaceae</taxon>
        <taxon>Sorangium</taxon>
    </lineage>
</organism>
<dbReference type="PANTHER" id="PTHR48166:SF3">
    <property type="entry name" value="DUF946 DOMAIN-CONTAINING PROTEIN"/>
    <property type="match status" value="1"/>
</dbReference>
<dbReference type="EMBL" id="CP012673">
    <property type="protein sequence ID" value="AUX38700.1"/>
    <property type="molecule type" value="Genomic_DNA"/>
</dbReference>
<gene>
    <name evidence="1" type="ORF">SOCE26_000780</name>
</gene>
<evidence type="ECO:0000313" key="2">
    <source>
        <dbReference type="Proteomes" id="UP000238348"/>
    </source>
</evidence>
<dbReference type="InterPro" id="IPR011024">
    <property type="entry name" value="G_crystallin-like"/>
</dbReference>
<accession>A0A2L0EHD2</accession>
<dbReference type="PANTHER" id="PTHR48166">
    <property type="entry name" value="EXPRESSED PROTEIN"/>
    <property type="match status" value="1"/>
</dbReference>
<dbReference type="OrthoDB" id="5513218at2"/>
<reference evidence="1 2" key="1">
    <citation type="submission" date="2015-09" db="EMBL/GenBank/DDBJ databases">
        <title>Sorangium comparison.</title>
        <authorList>
            <person name="Zaburannyi N."/>
            <person name="Bunk B."/>
            <person name="Overmann J."/>
            <person name="Mueller R."/>
        </authorList>
    </citation>
    <scope>NUCLEOTIDE SEQUENCE [LARGE SCALE GENOMIC DNA]</scope>
    <source>
        <strain evidence="1 2">So ce26</strain>
    </source>
</reference>
<dbReference type="AlphaFoldDB" id="A0A2L0EHD2"/>
<dbReference type="Pfam" id="PF06101">
    <property type="entry name" value="Vps62"/>
    <property type="match status" value="1"/>
</dbReference>
<protein>
    <submittedName>
        <fullName evidence="1">Uncharacterized protein</fullName>
    </submittedName>
</protein>
<dbReference type="Proteomes" id="UP000238348">
    <property type="component" value="Chromosome"/>
</dbReference>
<sequence>MSDPQVTLFSDSKYRGSQSTLSIGRYATGFGISNDALSSIKIPDGLKVTLCEHGNFEGRRCTLIRDTPHLKGVNDTTSSIIVERLTTPTVAAPDWMQYCRRWGPRITYKSSDVKGSIKSSLGGIPYADKAVDWIYGAIPEEAKEENGPTGPWMKGAWTNDE</sequence>
<dbReference type="SUPFAM" id="SSF49695">
    <property type="entry name" value="gamma-Crystallin-like"/>
    <property type="match status" value="1"/>
</dbReference>
<dbReference type="RefSeq" id="WP_104976787.1">
    <property type="nucleotide sequence ID" value="NZ_CP012673.1"/>
</dbReference>
<evidence type="ECO:0000313" key="1">
    <source>
        <dbReference type="EMBL" id="AUX38700.1"/>
    </source>
</evidence>
<proteinExistence type="predicted"/>
<dbReference type="InterPro" id="IPR009291">
    <property type="entry name" value="Vps62"/>
</dbReference>
<dbReference type="Gene3D" id="2.60.20.10">
    <property type="entry name" value="Crystallins"/>
    <property type="match status" value="1"/>
</dbReference>